<dbReference type="RefSeq" id="WP_289432000.1">
    <property type="nucleotide sequence ID" value="NZ_JAUCAZ010000001.1"/>
</dbReference>
<feature type="transmembrane region" description="Helical" evidence="1">
    <location>
        <begin position="242"/>
        <end position="263"/>
    </location>
</feature>
<feature type="transmembrane region" description="Helical" evidence="1">
    <location>
        <begin position="83"/>
        <end position="99"/>
    </location>
</feature>
<keyword evidence="1" id="KW-0812">Transmembrane</keyword>
<feature type="transmembrane region" description="Helical" evidence="1">
    <location>
        <begin position="284"/>
        <end position="303"/>
    </location>
</feature>
<feature type="transmembrane region" description="Helical" evidence="1">
    <location>
        <begin position="105"/>
        <end position="122"/>
    </location>
</feature>
<organism evidence="2">
    <name type="scientific">Lactococcus lactis</name>
    <dbReference type="NCBI Taxonomy" id="1358"/>
    <lineage>
        <taxon>Bacteria</taxon>
        <taxon>Bacillati</taxon>
        <taxon>Bacillota</taxon>
        <taxon>Bacilli</taxon>
        <taxon>Lactobacillales</taxon>
        <taxon>Streptococcaceae</taxon>
        <taxon>Lactococcus</taxon>
    </lineage>
</organism>
<feature type="transmembrane region" description="Helical" evidence="1">
    <location>
        <begin position="203"/>
        <end position="236"/>
    </location>
</feature>
<keyword evidence="1" id="KW-1133">Transmembrane helix</keyword>
<feature type="transmembrane region" description="Helical" evidence="1">
    <location>
        <begin position="171"/>
        <end position="194"/>
    </location>
</feature>
<feature type="transmembrane region" description="Helical" evidence="1">
    <location>
        <begin position="58"/>
        <end position="76"/>
    </location>
</feature>
<evidence type="ECO:0000313" key="2">
    <source>
        <dbReference type="EMBL" id="AZY91818.1"/>
    </source>
</evidence>
<sequence length="398" mass="45789">MINQNTNLNFVDFHFDSNMNYLKFIKLRKMILSLGIFYSVFFNYNNLFVGNDFLNSKLNLFLIFLFPTTLFLISFFFDKISRYETVFFIILFIICAIISKNLGSGSGFLGTFIPIPMYFFALRRVHPVDVLQSFERGLGVVLILTILTYFLKDGVQVVIQDRGLTKQSLGFTLPNVLGTMAFSLITINLTKLFLNKDKRRNYVILFILFFLLYKSGAISAWIGTGTALVVSIIVYIVQSKKILKMVGIFSIVVSIMVTLWFISPSVLSSNNFSYRLNDVLNGRIFFSYYYMLNTPVKMFGQAISNVGAYQLGYSIRVNLDSNYLYWLLKYGVLFSILSLIYLCLIITKSVDKNMKYLLVPIISFIIYGIVEAGQGLYYFNFTLLFSYIIFLNAKNESK</sequence>
<feature type="transmembrane region" description="Helical" evidence="1">
    <location>
        <begin position="323"/>
        <end position="346"/>
    </location>
</feature>
<feature type="transmembrane region" description="Helical" evidence="1">
    <location>
        <begin position="353"/>
        <end position="370"/>
    </location>
</feature>
<feature type="transmembrane region" description="Helical" evidence="1">
    <location>
        <begin position="134"/>
        <end position="151"/>
    </location>
</feature>
<dbReference type="EMBL" id="MH678626">
    <property type="protein sequence ID" value="AZY91818.1"/>
    <property type="molecule type" value="Genomic_DNA"/>
</dbReference>
<reference evidence="2" key="1">
    <citation type="journal article" date="2019" name="FEMS Microbiol. Lett.">
        <title>High-throughput screening for texturing Lactococcus strains.</title>
        <authorList>
            <person name="Poulsen V.K."/>
            <person name="Derkx P."/>
            <person name="Oregaard G."/>
        </authorList>
    </citation>
    <scope>NUCLEOTIDE SEQUENCE</scope>
    <source>
        <strain evidence="2">Lll4</strain>
    </source>
</reference>
<dbReference type="AlphaFoldDB" id="A0A451F077"/>
<protein>
    <submittedName>
        <fullName evidence="2">Wzy</fullName>
    </submittedName>
</protein>
<accession>A0A451F077</accession>
<proteinExistence type="predicted"/>
<evidence type="ECO:0000256" key="1">
    <source>
        <dbReference type="SAM" id="Phobius"/>
    </source>
</evidence>
<keyword evidence="1" id="KW-0472">Membrane</keyword>
<feature type="transmembrane region" description="Helical" evidence="1">
    <location>
        <begin position="27"/>
        <end position="46"/>
    </location>
</feature>
<name>A0A451F077_9LACT</name>